<dbReference type="InterPro" id="IPR036390">
    <property type="entry name" value="WH_DNA-bd_sf"/>
</dbReference>
<dbReference type="GO" id="GO:0000028">
    <property type="term" value="P:ribosomal small subunit assembly"/>
    <property type="evidence" value="ECO:0007669"/>
    <property type="project" value="TreeGrafter"/>
</dbReference>
<dbReference type="GO" id="GO:0022627">
    <property type="term" value="C:cytosolic small ribosomal subunit"/>
    <property type="evidence" value="ECO:0007669"/>
    <property type="project" value="TreeGrafter"/>
</dbReference>
<keyword evidence="2" id="KW-0689">Ribosomal protein</keyword>
<dbReference type="EMBL" id="CAVLEF010000279">
    <property type="protein sequence ID" value="CAK1554609.1"/>
    <property type="molecule type" value="Genomic_DNA"/>
</dbReference>
<evidence type="ECO:0000313" key="5">
    <source>
        <dbReference type="Proteomes" id="UP001497472"/>
    </source>
</evidence>
<dbReference type="InterPro" id="IPR036388">
    <property type="entry name" value="WH-like_DNA-bd_sf"/>
</dbReference>
<dbReference type="FunFam" id="1.10.10.10:FF:000118">
    <property type="entry name" value="40S ribosomal protein S19"/>
    <property type="match status" value="1"/>
</dbReference>
<dbReference type="AlphaFoldDB" id="A0AAV1JZ91"/>
<dbReference type="Proteomes" id="UP001497472">
    <property type="component" value="Unassembled WGS sequence"/>
</dbReference>
<evidence type="ECO:0000256" key="1">
    <source>
        <dbReference type="ARBA" id="ARBA00010014"/>
    </source>
</evidence>
<evidence type="ECO:0008006" key="6">
    <source>
        <dbReference type="Google" id="ProtNLM"/>
    </source>
</evidence>
<evidence type="ECO:0000256" key="2">
    <source>
        <dbReference type="ARBA" id="ARBA00022980"/>
    </source>
</evidence>
<evidence type="ECO:0000313" key="4">
    <source>
        <dbReference type="EMBL" id="CAK1554609.1"/>
    </source>
</evidence>
<dbReference type="SMART" id="SM01413">
    <property type="entry name" value="Ribosomal_S19e"/>
    <property type="match status" value="1"/>
</dbReference>
<dbReference type="SUPFAM" id="SSF46785">
    <property type="entry name" value="Winged helix' DNA-binding domain"/>
    <property type="match status" value="1"/>
</dbReference>
<sequence length="153" mass="17321">MRSVTLKDVDQHKVTRTLANHLKKIGKVKLPEHMDLVKTGRFKELAPYDPDWFFVRCAAILRHVYMRSPIGVKTVTKIFGGRKRNGVTPSHFCRSSGSIARKALQALETLKLVEKVPDGGRVLTVQGRRDIDRIAAQIRLKAKQQAKQQVLVL</sequence>
<comment type="similarity">
    <text evidence="1">Belongs to the eukaryotic ribosomal protein eS19 family.</text>
</comment>
<reference evidence="4 5" key="1">
    <citation type="submission" date="2023-11" db="EMBL/GenBank/DDBJ databases">
        <authorList>
            <person name="Okamura Y."/>
        </authorList>
    </citation>
    <scope>NUCLEOTIDE SEQUENCE [LARGE SCALE GENOMIC DNA]</scope>
</reference>
<dbReference type="PROSITE" id="PS00628">
    <property type="entry name" value="RIBOSOMAL_S19E"/>
    <property type="match status" value="1"/>
</dbReference>
<dbReference type="PANTHER" id="PTHR11710">
    <property type="entry name" value="40S RIBOSOMAL PROTEIN S19"/>
    <property type="match status" value="1"/>
</dbReference>
<name>A0AAV1JZ91_9NEOP</name>
<organism evidence="4 5">
    <name type="scientific">Leptosia nina</name>
    <dbReference type="NCBI Taxonomy" id="320188"/>
    <lineage>
        <taxon>Eukaryota</taxon>
        <taxon>Metazoa</taxon>
        <taxon>Ecdysozoa</taxon>
        <taxon>Arthropoda</taxon>
        <taxon>Hexapoda</taxon>
        <taxon>Insecta</taxon>
        <taxon>Pterygota</taxon>
        <taxon>Neoptera</taxon>
        <taxon>Endopterygota</taxon>
        <taxon>Lepidoptera</taxon>
        <taxon>Glossata</taxon>
        <taxon>Ditrysia</taxon>
        <taxon>Papilionoidea</taxon>
        <taxon>Pieridae</taxon>
        <taxon>Pierinae</taxon>
        <taxon>Leptosia</taxon>
    </lineage>
</organism>
<dbReference type="GO" id="GO:0003735">
    <property type="term" value="F:structural constituent of ribosome"/>
    <property type="evidence" value="ECO:0007669"/>
    <property type="project" value="InterPro"/>
</dbReference>
<accession>A0AAV1JZ91</accession>
<dbReference type="InterPro" id="IPR018277">
    <property type="entry name" value="Ribosomal_eS19_CS"/>
</dbReference>
<dbReference type="GO" id="GO:0002181">
    <property type="term" value="P:cytoplasmic translation"/>
    <property type="evidence" value="ECO:0007669"/>
    <property type="project" value="UniProtKB-ARBA"/>
</dbReference>
<dbReference type="GO" id="GO:0003723">
    <property type="term" value="F:RNA binding"/>
    <property type="evidence" value="ECO:0007669"/>
    <property type="project" value="TreeGrafter"/>
</dbReference>
<dbReference type="InterPro" id="IPR001266">
    <property type="entry name" value="Ribosomal_eS19"/>
</dbReference>
<proteinExistence type="inferred from homology"/>
<gene>
    <name evidence="4" type="ORF">LNINA_LOCUS13509</name>
</gene>
<dbReference type="Pfam" id="PF01090">
    <property type="entry name" value="Ribosomal_S19e"/>
    <property type="match status" value="1"/>
</dbReference>
<evidence type="ECO:0000256" key="3">
    <source>
        <dbReference type="ARBA" id="ARBA00023274"/>
    </source>
</evidence>
<dbReference type="PANTHER" id="PTHR11710:SF0">
    <property type="entry name" value="40S RIBOSOMAL PROTEIN S19"/>
    <property type="match status" value="1"/>
</dbReference>
<dbReference type="Gene3D" id="1.10.10.10">
    <property type="entry name" value="Winged helix-like DNA-binding domain superfamily/Winged helix DNA-binding domain"/>
    <property type="match status" value="1"/>
</dbReference>
<comment type="caution">
    <text evidence="4">The sequence shown here is derived from an EMBL/GenBank/DDBJ whole genome shotgun (WGS) entry which is preliminary data.</text>
</comment>
<keyword evidence="5" id="KW-1185">Reference proteome</keyword>
<protein>
    <recommendedName>
        <fullName evidence="6">Ribosomal protein S19</fullName>
    </recommendedName>
</protein>
<keyword evidence="3" id="KW-0687">Ribonucleoprotein</keyword>